<dbReference type="RefSeq" id="WP_064222382.1">
    <property type="nucleotide sequence ID" value="NZ_CANKZB010000001.1"/>
</dbReference>
<dbReference type="Pfam" id="PF00582">
    <property type="entry name" value="Usp"/>
    <property type="match status" value="1"/>
</dbReference>
<evidence type="ECO:0000256" key="1">
    <source>
        <dbReference type="ARBA" id="ARBA00008791"/>
    </source>
</evidence>
<dbReference type="Proteomes" id="UP000732193">
    <property type="component" value="Unassembled WGS sequence"/>
</dbReference>
<evidence type="ECO:0000259" key="2">
    <source>
        <dbReference type="Pfam" id="PF00582"/>
    </source>
</evidence>
<evidence type="ECO:0000313" key="4">
    <source>
        <dbReference type="Proteomes" id="UP000732193"/>
    </source>
</evidence>
<dbReference type="InterPro" id="IPR006015">
    <property type="entry name" value="Universal_stress_UspA"/>
</dbReference>
<dbReference type="CDD" id="cd00293">
    <property type="entry name" value="USP-like"/>
    <property type="match status" value="1"/>
</dbReference>
<dbReference type="EMBL" id="JAFBRM010000002">
    <property type="protein sequence ID" value="MBM1713559.1"/>
    <property type="molecule type" value="Genomic_DNA"/>
</dbReference>
<dbReference type="Gene3D" id="3.40.50.620">
    <property type="entry name" value="HUPs"/>
    <property type="match status" value="1"/>
</dbReference>
<proteinExistence type="inferred from homology"/>
<keyword evidence="4" id="KW-1185">Reference proteome</keyword>
<dbReference type="AlphaFoldDB" id="A0AAE2VY51"/>
<comment type="similarity">
    <text evidence="1">Belongs to the universal stress protein A family.</text>
</comment>
<comment type="caution">
    <text evidence="3">The sequence shown here is derived from an EMBL/GenBank/DDBJ whole genome shotgun (WGS) entry which is preliminary data.</text>
</comment>
<dbReference type="SUPFAM" id="SSF52402">
    <property type="entry name" value="Adenine nucleotide alpha hydrolases-like"/>
    <property type="match status" value="1"/>
</dbReference>
<dbReference type="InterPro" id="IPR006016">
    <property type="entry name" value="UspA"/>
</dbReference>
<organism evidence="3 4">
    <name type="scientific">Sulfitobacter geojensis</name>
    <dbReference type="NCBI Taxonomy" id="1342299"/>
    <lineage>
        <taxon>Bacteria</taxon>
        <taxon>Pseudomonadati</taxon>
        <taxon>Pseudomonadota</taxon>
        <taxon>Alphaproteobacteria</taxon>
        <taxon>Rhodobacterales</taxon>
        <taxon>Roseobacteraceae</taxon>
        <taxon>Sulfitobacter</taxon>
    </lineage>
</organism>
<accession>A0AAE2VY51</accession>
<feature type="domain" description="UspA" evidence="2">
    <location>
        <begin position="1"/>
        <end position="143"/>
    </location>
</feature>
<dbReference type="PANTHER" id="PTHR46268">
    <property type="entry name" value="STRESS RESPONSE PROTEIN NHAX"/>
    <property type="match status" value="1"/>
</dbReference>
<sequence>MSNSVLCAVDVSNGDDDLPVIRRAAQLAALDGAQLDVIAVLPDFGMSSVSSFFGKGHHEKMEAEAKTHLHALVTKALDADQNAKVRHVIATGRAYEEVLKLAKKTGAALIVVGAHKAELSDYLLGPNASRVVRHANCSVYVVRPS</sequence>
<reference evidence="3 4" key="1">
    <citation type="submission" date="2021-01" db="EMBL/GenBank/DDBJ databases">
        <title>Diatom-associated Roseobacters Show Island Model of Population Structure.</title>
        <authorList>
            <person name="Qu L."/>
            <person name="Feng X."/>
            <person name="Chen Y."/>
            <person name="Li L."/>
            <person name="Wang X."/>
            <person name="Hu Z."/>
            <person name="Wang H."/>
            <person name="Luo H."/>
        </authorList>
    </citation>
    <scope>NUCLEOTIDE SEQUENCE [LARGE SCALE GENOMIC DNA]</scope>
    <source>
        <strain evidence="3 4">TR60-84</strain>
    </source>
</reference>
<dbReference type="PANTHER" id="PTHR46268:SF6">
    <property type="entry name" value="UNIVERSAL STRESS PROTEIN UP12"/>
    <property type="match status" value="1"/>
</dbReference>
<protein>
    <submittedName>
        <fullName evidence="3">Universal stress protein</fullName>
    </submittedName>
</protein>
<evidence type="ECO:0000313" key="3">
    <source>
        <dbReference type="EMBL" id="MBM1713559.1"/>
    </source>
</evidence>
<dbReference type="PRINTS" id="PR01438">
    <property type="entry name" value="UNVRSLSTRESS"/>
</dbReference>
<name>A0AAE2VY51_9RHOB</name>
<dbReference type="InterPro" id="IPR014729">
    <property type="entry name" value="Rossmann-like_a/b/a_fold"/>
</dbReference>
<gene>
    <name evidence="3" type="ORF">JQV55_08300</name>
</gene>